<name>T0L4P4_COLGC</name>
<gene>
    <name evidence="1" type="ORF">CGLO_18151</name>
</gene>
<dbReference type="EMBL" id="AMYD01004389">
    <property type="protein sequence ID" value="EQB43220.1"/>
    <property type="molecule type" value="Genomic_DNA"/>
</dbReference>
<evidence type="ECO:0000313" key="1">
    <source>
        <dbReference type="EMBL" id="EQB43220.1"/>
    </source>
</evidence>
<dbReference type="Proteomes" id="UP000015530">
    <property type="component" value="Unassembled WGS sequence"/>
</dbReference>
<protein>
    <submittedName>
        <fullName evidence="1">Uncharacterized protein</fullName>
    </submittedName>
</protein>
<evidence type="ECO:0000313" key="2">
    <source>
        <dbReference type="Proteomes" id="UP000015530"/>
    </source>
</evidence>
<proteinExistence type="predicted"/>
<sequence length="13" mass="1588">MAVPGNDWRRRET</sequence>
<organism evidence="1 2">
    <name type="scientific">Colletotrichum gloeosporioides (strain Cg-14)</name>
    <name type="common">Anthracnose fungus</name>
    <name type="synonym">Glomerella cingulata</name>
    <dbReference type="NCBI Taxonomy" id="1237896"/>
    <lineage>
        <taxon>Eukaryota</taxon>
        <taxon>Fungi</taxon>
        <taxon>Dikarya</taxon>
        <taxon>Ascomycota</taxon>
        <taxon>Pezizomycotina</taxon>
        <taxon>Sordariomycetes</taxon>
        <taxon>Hypocreomycetidae</taxon>
        <taxon>Glomerellales</taxon>
        <taxon>Glomerellaceae</taxon>
        <taxon>Colletotrichum</taxon>
        <taxon>Colletotrichum gloeosporioides species complex</taxon>
    </lineage>
</organism>
<dbReference type="HOGENOM" id="CLU_3435966_0_0_1"/>
<comment type="caution">
    <text evidence="1">The sequence shown here is derived from an EMBL/GenBank/DDBJ whole genome shotgun (WGS) entry which is preliminary data.</text>
</comment>
<accession>T0L4P4</accession>
<reference evidence="2" key="1">
    <citation type="journal article" date="2013" name="Mol. Plant Microbe Interact.">
        <title>Global aspects of pacC regulation of pathogenicity genes in Colletotrichum gloeosporioides as revealed by transcriptome analysis.</title>
        <authorList>
            <person name="Alkan N."/>
            <person name="Meng X."/>
            <person name="Friedlander G."/>
            <person name="Reuveni E."/>
            <person name="Sukno S."/>
            <person name="Sherman A."/>
            <person name="Thon M."/>
            <person name="Fluhr R."/>
            <person name="Prusky D."/>
        </authorList>
    </citation>
    <scope>NUCLEOTIDE SEQUENCE [LARGE SCALE GENOMIC DNA]</scope>
    <source>
        <strain evidence="2">Cg-14</strain>
    </source>
</reference>